<evidence type="ECO:0000256" key="7">
    <source>
        <dbReference type="ARBA" id="ARBA00022792"/>
    </source>
</evidence>
<evidence type="ECO:0000256" key="6">
    <source>
        <dbReference type="ARBA" id="ARBA00022692"/>
    </source>
</evidence>
<feature type="transmembrane region" description="Helical" evidence="16">
    <location>
        <begin position="94"/>
        <end position="111"/>
    </location>
</feature>
<dbReference type="EMBL" id="KP273584">
    <property type="protein sequence ID" value="AJE75797.1"/>
    <property type="molecule type" value="Genomic_DNA"/>
</dbReference>
<feature type="transmembrane region" description="Helical" evidence="16">
    <location>
        <begin position="55"/>
        <end position="82"/>
    </location>
</feature>
<evidence type="ECO:0000256" key="15">
    <source>
        <dbReference type="ARBA" id="ARBA00049551"/>
    </source>
</evidence>
<dbReference type="GO" id="GO:0042773">
    <property type="term" value="P:ATP synthesis coupled electron transport"/>
    <property type="evidence" value="ECO:0007669"/>
    <property type="project" value="InterPro"/>
</dbReference>
<dbReference type="GO" id="GO:0015990">
    <property type="term" value="P:electron transport coupled proton transport"/>
    <property type="evidence" value="ECO:0007669"/>
    <property type="project" value="TreeGrafter"/>
</dbReference>
<dbReference type="InterPro" id="IPR003945">
    <property type="entry name" value="NU5C-like"/>
</dbReference>
<keyword evidence="4 16" id="KW-0813">Transport</keyword>
<feature type="domain" description="NADH-Ubiquinone oxidoreductase (complex I) chain 5 N-terminal" evidence="18">
    <location>
        <begin position="51"/>
        <end position="95"/>
    </location>
</feature>
<feature type="transmembrane region" description="Helical" evidence="16">
    <location>
        <begin position="422"/>
        <end position="441"/>
    </location>
</feature>
<dbReference type="InterPro" id="IPR001516">
    <property type="entry name" value="Proton_antipo_N"/>
</dbReference>
<feature type="transmembrane region" description="Helical" evidence="16">
    <location>
        <begin position="453"/>
        <end position="479"/>
    </location>
</feature>
<evidence type="ECO:0000256" key="1">
    <source>
        <dbReference type="ARBA" id="ARBA00004448"/>
    </source>
</evidence>
<dbReference type="PRINTS" id="PR01434">
    <property type="entry name" value="NADHDHGNASE5"/>
</dbReference>
<dbReference type="InterPro" id="IPR010934">
    <property type="entry name" value="NADH_DH_su5_C"/>
</dbReference>
<feature type="transmembrane region" description="Helical" evidence="16">
    <location>
        <begin position="216"/>
        <end position="234"/>
    </location>
</feature>
<keyword evidence="9" id="KW-0249">Electron transport</keyword>
<dbReference type="EC" id="7.1.1.2" evidence="2 16"/>
<organism evidence="20">
    <name type="scientific">Tchangsinaia piscicula</name>
    <dbReference type="NCBI Taxonomy" id="2970801"/>
    <lineage>
        <taxon>Eukaryota</taxon>
        <taxon>Metazoa</taxon>
        <taxon>Spiralia</taxon>
        <taxon>Lophotrochozoa</taxon>
        <taxon>Mollusca</taxon>
        <taxon>Bivalvia</taxon>
        <taxon>Autobranchia</taxon>
        <taxon>Heteroconchia</taxon>
        <taxon>Palaeoheterodonta</taxon>
        <taxon>Unionida</taxon>
        <taxon>Unionoidea</taxon>
        <taxon>Unionidae</taxon>
        <taxon>Unioninae</taxon>
        <taxon>Tchangsinaia</taxon>
    </lineage>
</organism>
<sequence>MKNKKNMSAPLLCSVFLFSVALFLWVFGIYAIGSVSQGYMVEWQFLSMCGTDWSLPIIVDCISLIFSCFVCLISGSVSLFSVSYMEGEVFMRRFMLLIMAFVGSMNLLIFIPSLITILLGWDGLGIVSFALVIYYQNKKSLAAGMLTVLANRIGDALLILSICFMVSWGEWRIGYGMVGDFSLLVCFLVVIGAMTKSAQIPFSAWLPAAMAAPTPVSALVHSSTLVTAGVYLVIRFYSTLVEAQEVLWFLSKMGALTLLMAGLSACFEVDLKKIIALSTLSQLGLMMFTVGVGFPIIAVFHLFTHALFKALLFLCAGSIIHSTADTQDGRILGNLNYLLPFSSSCLVLSSVALCGMPFLSGFYSKDLILEGVFSSFNGSLEVFVMLMGAGLSLVYSLRILLMGVFGQSFGGGLFTYSVESGYTVLSVIILSIGAIMGGWLLQSIWVSVSGFSLVGVFGKAVIGIVTFFGLFYWIISFLLVETFSKKFFSKLSRFLSSMWFMNTVSGSFLAGVGLKYGGLMHLHLDLGWMEVFGGQGVFKALESGISLAYFAQGSGFLIYMRIFLVLLILFLVGMWYS</sequence>
<feature type="transmembrane region" description="Helical" evidence="16">
    <location>
        <begin position="274"/>
        <end position="300"/>
    </location>
</feature>
<keyword evidence="8" id="KW-1278">Translocase</keyword>
<geneLocation type="mitochondrion" evidence="20"/>
<dbReference type="GO" id="GO:0005743">
    <property type="term" value="C:mitochondrial inner membrane"/>
    <property type="evidence" value="ECO:0007669"/>
    <property type="project" value="UniProtKB-SubCell"/>
</dbReference>
<dbReference type="InterPro" id="IPR001750">
    <property type="entry name" value="ND/Mrp_TM"/>
</dbReference>
<keyword evidence="10 16" id="KW-1133">Transmembrane helix</keyword>
<feature type="domain" description="NADH:quinone oxidoreductase/Mrp antiporter transmembrane" evidence="17">
    <location>
        <begin position="113"/>
        <end position="383"/>
    </location>
</feature>
<comment type="function">
    <text evidence="16">Core subunit of the mitochondrial membrane respiratory chain NADH dehydrogenase (Complex I) which catalyzes electron transfer from NADH through the respiratory chain, using ubiquinone as an electron acceptor. Essential for the catalytic activity and assembly of complex I.</text>
</comment>
<evidence type="ECO:0000256" key="14">
    <source>
        <dbReference type="ARBA" id="ARBA00023136"/>
    </source>
</evidence>
<feature type="transmembrane region" description="Helical" evidence="16">
    <location>
        <begin position="306"/>
        <end position="324"/>
    </location>
</feature>
<dbReference type="Pfam" id="PF00662">
    <property type="entry name" value="Proton_antipo_N"/>
    <property type="match status" value="1"/>
</dbReference>
<keyword evidence="12 16" id="KW-0830">Ubiquinone</keyword>
<dbReference type="Pfam" id="PF00361">
    <property type="entry name" value="Proton_antipo_M"/>
    <property type="match status" value="1"/>
</dbReference>
<feature type="transmembrane region" description="Helical" evidence="16">
    <location>
        <begin position="246"/>
        <end position="267"/>
    </location>
</feature>
<evidence type="ECO:0000256" key="11">
    <source>
        <dbReference type="ARBA" id="ARBA00023027"/>
    </source>
</evidence>
<evidence type="ECO:0000259" key="17">
    <source>
        <dbReference type="Pfam" id="PF00361"/>
    </source>
</evidence>
<evidence type="ECO:0000256" key="5">
    <source>
        <dbReference type="ARBA" id="ARBA00022660"/>
    </source>
</evidence>
<keyword evidence="7" id="KW-0999">Mitochondrion inner membrane</keyword>
<gene>
    <name evidence="20" type="primary">ND5</name>
</gene>
<dbReference type="Pfam" id="PF06455">
    <property type="entry name" value="NADH5_C"/>
    <property type="match status" value="1"/>
</dbReference>
<evidence type="ECO:0000256" key="4">
    <source>
        <dbReference type="ARBA" id="ARBA00022448"/>
    </source>
</evidence>
<keyword evidence="14 16" id="KW-0472">Membrane</keyword>
<comment type="similarity">
    <text evidence="16">Belongs to the complex I subunit 5 family.</text>
</comment>
<feature type="domain" description="NADH dehydrogenase subunit 5 C-terminal" evidence="19">
    <location>
        <begin position="395"/>
        <end position="572"/>
    </location>
</feature>
<evidence type="ECO:0000256" key="9">
    <source>
        <dbReference type="ARBA" id="ARBA00022982"/>
    </source>
</evidence>
<dbReference type="CTD" id="4540"/>
<keyword evidence="11 16" id="KW-0520">NAD</keyword>
<keyword evidence="6 16" id="KW-0812">Transmembrane</keyword>
<comment type="catalytic activity">
    <reaction evidence="15 16">
        <text>a ubiquinone + NADH + 5 H(+)(in) = a ubiquinol + NAD(+) + 4 H(+)(out)</text>
        <dbReference type="Rhea" id="RHEA:29091"/>
        <dbReference type="Rhea" id="RHEA-COMP:9565"/>
        <dbReference type="Rhea" id="RHEA-COMP:9566"/>
        <dbReference type="ChEBI" id="CHEBI:15378"/>
        <dbReference type="ChEBI" id="CHEBI:16389"/>
        <dbReference type="ChEBI" id="CHEBI:17976"/>
        <dbReference type="ChEBI" id="CHEBI:57540"/>
        <dbReference type="ChEBI" id="CHEBI:57945"/>
        <dbReference type="EC" id="7.1.1.2"/>
    </reaction>
</comment>
<dbReference type="GeneID" id="22975905"/>
<feature type="transmembrane region" description="Helical" evidence="16">
    <location>
        <begin position="173"/>
        <end position="195"/>
    </location>
</feature>
<name>A0A0B5EFG5_9BIVA</name>
<accession>A0A0B5EFG5</accession>
<evidence type="ECO:0000256" key="10">
    <source>
        <dbReference type="ARBA" id="ARBA00022989"/>
    </source>
</evidence>
<protein>
    <recommendedName>
        <fullName evidence="3 16">NADH-ubiquinone oxidoreductase chain 5</fullName>
        <ecNumber evidence="2 16">7.1.1.2</ecNumber>
    </recommendedName>
</protein>
<feature type="transmembrane region" description="Helical" evidence="16">
    <location>
        <begin position="382"/>
        <end position="401"/>
    </location>
</feature>
<evidence type="ECO:0000256" key="2">
    <source>
        <dbReference type="ARBA" id="ARBA00012944"/>
    </source>
</evidence>
<reference evidence="20" key="1">
    <citation type="submission" date="2014-12" db="EMBL/GenBank/DDBJ databases">
        <title>Complete F-type mitochondrial genome of Chinese freshwater mussels Cuneopsis pisciculus.</title>
        <authorList>
            <person name="Han Z.Y."/>
            <person name="Wang G.L."/>
            <person name="Li J.L."/>
        </authorList>
    </citation>
    <scope>NUCLEOTIDE SEQUENCE</scope>
    <source>
        <tissue evidence="20">Gonad</tissue>
    </source>
</reference>
<dbReference type="PANTHER" id="PTHR42829:SF2">
    <property type="entry name" value="NADH-UBIQUINONE OXIDOREDUCTASE CHAIN 5"/>
    <property type="match status" value="1"/>
</dbReference>
<evidence type="ECO:0000256" key="13">
    <source>
        <dbReference type="ARBA" id="ARBA00023128"/>
    </source>
</evidence>
<dbReference type="RefSeq" id="YP_009118009.1">
    <property type="nucleotide sequence ID" value="NC_026306.1"/>
</dbReference>
<dbReference type="AlphaFoldDB" id="A0A0B5EFG5"/>
<comment type="subcellular location">
    <subcellularLocation>
        <location evidence="1">Mitochondrion inner membrane</location>
        <topology evidence="1">Multi-pass membrane protein</topology>
    </subcellularLocation>
</comment>
<feature type="transmembrane region" description="Helical" evidence="16">
    <location>
        <begin position="336"/>
        <end position="362"/>
    </location>
</feature>
<evidence type="ECO:0000256" key="12">
    <source>
        <dbReference type="ARBA" id="ARBA00023075"/>
    </source>
</evidence>
<proteinExistence type="inferred from homology"/>
<keyword evidence="5" id="KW-0679">Respiratory chain</keyword>
<evidence type="ECO:0000259" key="19">
    <source>
        <dbReference type="Pfam" id="PF06455"/>
    </source>
</evidence>
<evidence type="ECO:0000256" key="3">
    <source>
        <dbReference type="ARBA" id="ARBA00021096"/>
    </source>
</evidence>
<keyword evidence="13 16" id="KW-0496">Mitochondrion</keyword>
<feature type="transmembrane region" description="Helical" evidence="16">
    <location>
        <begin position="556"/>
        <end position="576"/>
    </location>
</feature>
<evidence type="ECO:0000256" key="16">
    <source>
        <dbReference type="RuleBase" id="RU003404"/>
    </source>
</evidence>
<evidence type="ECO:0000259" key="18">
    <source>
        <dbReference type="Pfam" id="PF00662"/>
    </source>
</evidence>
<dbReference type="GO" id="GO:0003954">
    <property type="term" value="F:NADH dehydrogenase activity"/>
    <property type="evidence" value="ECO:0007669"/>
    <property type="project" value="TreeGrafter"/>
</dbReference>
<evidence type="ECO:0000313" key="20">
    <source>
        <dbReference type="EMBL" id="AJE75797.1"/>
    </source>
</evidence>
<feature type="transmembrane region" description="Helical" evidence="16">
    <location>
        <begin position="499"/>
        <end position="519"/>
    </location>
</feature>
<feature type="transmembrane region" description="Helical" evidence="16">
    <location>
        <begin position="117"/>
        <end position="135"/>
    </location>
</feature>
<dbReference type="PANTHER" id="PTHR42829">
    <property type="entry name" value="NADH-UBIQUINONE OXIDOREDUCTASE CHAIN 5"/>
    <property type="match status" value="1"/>
</dbReference>
<evidence type="ECO:0000256" key="8">
    <source>
        <dbReference type="ARBA" id="ARBA00022967"/>
    </source>
</evidence>
<dbReference type="GO" id="GO:0008137">
    <property type="term" value="F:NADH dehydrogenase (ubiquinone) activity"/>
    <property type="evidence" value="ECO:0007669"/>
    <property type="project" value="UniProtKB-EC"/>
</dbReference>
<feature type="transmembrane region" description="Helical" evidence="16">
    <location>
        <begin position="142"/>
        <end position="167"/>
    </location>
</feature>